<evidence type="ECO:0000313" key="4">
    <source>
        <dbReference type="Proteomes" id="UP000186607"/>
    </source>
</evidence>
<organism evidence="3 4">
    <name type="scientific">Deinococcus marmoris</name>
    <dbReference type="NCBI Taxonomy" id="249408"/>
    <lineage>
        <taxon>Bacteria</taxon>
        <taxon>Thermotogati</taxon>
        <taxon>Deinococcota</taxon>
        <taxon>Deinococci</taxon>
        <taxon>Deinococcales</taxon>
        <taxon>Deinococcaceae</taxon>
        <taxon>Deinococcus</taxon>
    </lineage>
</organism>
<dbReference type="Proteomes" id="UP000186607">
    <property type="component" value="Unassembled WGS sequence"/>
</dbReference>
<dbReference type="InterPro" id="IPR007159">
    <property type="entry name" value="SpoVT-AbrB_dom"/>
</dbReference>
<dbReference type="EMBL" id="MSTI01000027">
    <property type="protein sequence ID" value="OLV19627.1"/>
    <property type="molecule type" value="Genomic_DNA"/>
</dbReference>
<evidence type="ECO:0000313" key="3">
    <source>
        <dbReference type="EMBL" id="OLV19627.1"/>
    </source>
</evidence>
<dbReference type="SMART" id="SM00966">
    <property type="entry name" value="SpoVT_AbrB"/>
    <property type="match status" value="1"/>
</dbReference>
<keyword evidence="1" id="KW-0238">DNA-binding</keyword>
<dbReference type="InterPro" id="IPR037914">
    <property type="entry name" value="SpoVT-AbrB_sf"/>
</dbReference>
<dbReference type="GO" id="GO:0003677">
    <property type="term" value="F:DNA binding"/>
    <property type="evidence" value="ECO:0007669"/>
    <property type="project" value="UniProtKB-UniRule"/>
</dbReference>
<name>A0A1U7P371_9DEIO</name>
<reference evidence="3 4" key="1">
    <citation type="submission" date="2017-01" db="EMBL/GenBank/DDBJ databases">
        <title>Genome Analysis of Deinococcus marmoris KOPRI26562.</title>
        <authorList>
            <person name="Kim J.H."/>
            <person name="Oh H.-M."/>
        </authorList>
    </citation>
    <scope>NUCLEOTIDE SEQUENCE [LARGE SCALE GENOMIC DNA]</scope>
    <source>
        <strain evidence="3 4">KOPRI26562</strain>
    </source>
</reference>
<feature type="domain" description="SpoVT-AbrB" evidence="2">
    <location>
        <begin position="1"/>
        <end position="48"/>
    </location>
</feature>
<proteinExistence type="predicted"/>
<dbReference type="SUPFAM" id="SSF89447">
    <property type="entry name" value="AbrB/MazE/MraZ-like"/>
    <property type="match status" value="1"/>
</dbReference>
<evidence type="ECO:0000259" key="2">
    <source>
        <dbReference type="PROSITE" id="PS51740"/>
    </source>
</evidence>
<comment type="caution">
    <text evidence="3">The sequence shown here is derived from an EMBL/GenBank/DDBJ whole genome shotgun (WGS) entry which is preliminary data.</text>
</comment>
<protein>
    <recommendedName>
        <fullName evidence="2">SpoVT-AbrB domain-containing protein</fullName>
    </recommendedName>
</protein>
<dbReference type="PROSITE" id="PS51740">
    <property type="entry name" value="SPOVT_ABRB"/>
    <property type="match status" value="1"/>
</dbReference>
<keyword evidence="4" id="KW-1185">Reference proteome</keyword>
<accession>A0A1U7P371</accession>
<sequence length="83" mass="9051">MRHTTLSSKGQVTIPAEIRTALDLQTGDRLRLEVTADGFTAVVERAPKVSEVRGVFRHVARPGTTRAQERAAFEEAVAGKHTP</sequence>
<evidence type="ECO:0000256" key="1">
    <source>
        <dbReference type="PROSITE-ProRule" id="PRU01076"/>
    </source>
</evidence>
<gene>
    <name evidence="3" type="ORF">BOO71_0002254</name>
</gene>
<dbReference type="AlphaFoldDB" id="A0A1U7P371"/>
<dbReference type="NCBIfam" id="TIGR01439">
    <property type="entry name" value="lp_hng_hel_AbrB"/>
    <property type="match status" value="1"/>
</dbReference>
<dbReference type="Pfam" id="PF04014">
    <property type="entry name" value="MazE_antitoxin"/>
    <property type="match status" value="1"/>
</dbReference>
<dbReference type="Gene3D" id="2.10.260.10">
    <property type="match status" value="1"/>
</dbReference>
<dbReference type="RefSeq" id="WP_175607353.1">
    <property type="nucleotide sequence ID" value="NZ_MSTI01000027.1"/>
</dbReference>